<dbReference type="PRINTS" id="PR01349">
    <property type="entry name" value="WNTPROTEIN"/>
</dbReference>
<evidence type="ECO:0000256" key="8">
    <source>
        <dbReference type="ARBA" id="ARBA00023180"/>
    </source>
</evidence>
<dbReference type="EMBL" id="BK062970">
    <property type="protein sequence ID" value="DBA11526.1"/>
    <property type="molecule type" value="mRNA"/>
</dbReference>
<keyword evidence="7" id="KW-1015">Disulfide bond</keyword>
<dbReference type="SMART" id="SM00097">
    <property type="entry name" value="WNT1"/>
    <property type="match status" value="1"/>
</dbReference>
<protein>
    <recommendedName>
        <fullName evidence="10">Protein Wnt</fullName>
    </recommendedName>
</protein>
<keyword evidence="9" id="KW-0449">Lipoprotein</keyword>
<dbReference type="GO" id="GO:0005125">
    <property type="term" value="F:cytokine activity"/>
    <property type="evidence" value="ECO:0007669"/>
    <property type="project" value="TreeGrafter"/>
</dbReference>
<dbReference type="PANTHER" id="PTHR12027">
    <property type="entry name" value="WNT RELATED"/>
    <property type="match status" value="1"/>
</dbReference>
<dbReference type="InterPro" id="IPR018161">
    <property type="entry name" value="Wnt_CS"/>
</dbReference>
<dbReference type="GO" id="GO:0030182">
    <property type="term" value="P:neuron differentiation"/>
    <property type="evidence" value="ECO:0007669"/>
    <property type="project" value="TreeGrafter"/>
</dbReference>
<keyword evidence="8" id="KW-0325">Glycoprotein</keyword>
<keyword evidence="5" id="KW-0272">Extracellular matrix</keyword>
<dbReference type="InterPro" id="IPR043158">
    <property type="entry name" value="Wnt_C"/>
</dbReference>
<dbReference type="PANTHER" id="PTHR12027:SF77">
    <property type="entry name" value="PROTEIN WNT-5"/>
    <property type="match status" value="1"/>
</dbReference>
<dbReference type="GO" id="GO:0060070">
    <property type="term" value="P:canonical Wnt signaling pathway"/>
    <property type="evidence" value="ECO:0007669"/>
    <property type="project" value="TreeGrafter"/>
</dbReference>
<evidence type="ECO:0000313" key="11">
    <source>
        <dbReference type="EMBL" id="DBA11526.1"/>
    </source>
</evidence>
<reference evidence="11" key="1">
    <citation type="journal article" date="2023" name="Genes (Basel)">
        <title>Characterization and Expression of Holothurian Wnt Signaling Genes during Adult Intestinal Organogenesis.</title>
        <authorList>
            <person name="Auger N.A."/>
            <person name="Medina-Feliciano J.G."/>
            <person name="Quispe-Parra D.J."/>
            <person name="Colon-Marrero S."/>
            <person name="Ortiz-Zuazaga H."/>
            <person name="Garcia-Arraras J.E."/>
        </authorList>
    </citation>
    <scope>NUCLEOTIDE SEQUENCE</scope>
</reference>
<dbReference type="PROSITE" id="PS00246">
    <property type="entry name" value="WNT1"/>
    <property type="match status" value="1"/>
</dbReference>
<evidence type="ECO:0000256" key="1">
    <source>
        <dbReference type="ARBA" id="ARBA00004498"/>
    </source>
</evidence>
<organism evidence="11">
    <name type="scientific">Holothuria glaberrima</name>
    <name type="common">Brown rock sea cucumber</name>
    <dbReference type="NCBI Taxonomy" id="31192"/>
    <lineage>
        <taxon>Eukaryota</taxon>
        <taxon>Metazoa</taxon>
        <taxon>Echinodermata</taxon>
        <taxon>Eleutherozoa</taxon>
        <taxon>Echinozoa</taxon>
        <taxon>Holothuroidea</taxon>
        <taxon>Aspidochirotacea</taxon>
        <taxon>Aspidochirotida</taxon>
        <taxon>Holothuriidae</taxon>
        <taxon>Holothuria</taxon>
    </lineage>
</organism>
<dbReference type="GO" id="GO:0005615">
    <property type="term" value="C:extracellular space"/>
    <property type="evidence" value="ECO:0007669"/>
    <property type="project" value="TreeGrafter"/>
</dbReference>
<evidence type="ECO:0000256" key="7">
    <source>
        <dbReference type="ARBA" id="ARBA00023157"/>
    </source>
</evidence>
<keyword evidence="3 10" id="KW-0217">Developmental protein</keyword>
<comment type="similarity">
    <text evidence="2 10">Belongs to the Wnt family.</text>
</comment>
<evidence type="ECO:0000256" key="5">
    <source>
        <dbReference type="ARBA" id="ARBA00022530"/>
    </source>
</evidence>
<name>A0AA48P7H4_HOLGL</name>
<dbReference type="Gene3D" id="3.30.2460.20">
    <property type="match status" value="1"/>
</dbReference>
<dbReference type="GO" id="GO:0045165">
    <property type="term" value="P:cell fate commitment"/>
    <property type="evidence" value="ECO:0007669"/>
    <property type="project" value="TreeGrafter"/>
</dbReference>
<dbReference type="CDD" id="cd19337">
    <property type="entry name" value="Wnt_Wnt5"/>
    <property type="match status" value="1"/>
</dbReference>
<evidence type="ECO:0000256" key="10">
    <source>
        <dbReference type="RuleBase" id="RU003500"/>
    </source>
</evidence>
<proteinExistence type="evidence at transcript level"/>
<comment type="function">
    <text evidence="10">Ligand for members of the frizzled family of seven transmembrane receptors.</text>
</comment>
<dbReference type="GO" id="GO:0005109">
    <property type="term" value="F:frizzled binding"/>
    <property type="evidence" value="ECO:0007669"/>
    <property type="project" value="TreeGrafter"/>
</dbReference>
<comment type="subcellular location">
    <subcellularLocation>
        <location evidence="1 10">Secreted</location>
        <location evidence="1 10">Extracellular space</location>
        <location evidence="1 10">Extracellular matrix</location>
    </subcellularLocation>
</comment>
<evidence type="ECO:0000256" key="4">
    <source>
        <dbReference type="ARBA" id="ARBA00022525"/>
    </source>
</evidence>
<evidence type="ECO:0000256" key="9">
    <source>
        <dbReference type="ARBA" id="ARBA00023288"/>
    </source>
</evidence>
<evidence type="ECO:0000256" key="6">
    <source>
        <dbReference type="ARBA" id="ARBA00022687"/>
    </source>
</evidence>
<reference evidence="11" key="2">
    <citation type="submission" date="2023-01" db="EMBL/GenBank/DDBJ databases">
        <authorList>
            <person name="Medina-Feliciano J.G."/>
        </authorList>
    </citation>
    <scope>NUCLEOTIDE SEQUENCE</scope>
</reference>
<accession>A0AA48P7H4</accession>
<keyword evidence="6 10" id="KW-0879">Wnt signaling pathway</keyword>
<dbReference type="Pfam" id="PF00110">
    <property type="entry name" value="wnt"/>
    <property type="match status" value="1"/>
</dbReference>
<dbReference type="InterPro" id="IPR005817">
    <property type="entry name" value="Wnt"/>
</dbReference>
<dbReference type="AlphaFoldDB" id="A0AA48P7H4"/>
<keyword evidence="4" id="KW-0964">Secreted</keyword>
<evidence type="ECO:0000256" key="3">
    <source>
        <dbReference type="ARBA" id="ARBA00022473"/>
    </source>
</evidence>
<evidence type="ECO:0000256" key="2">
    <source>
        <dbReference type="ARBA" id="ARBA00005683"/>
    </source>
</evidence>
<sequence>MNKNCLIFKMEESWLCTNSTVEANSRIFERPSVRILKTCESTEPHRRMKLNYKPVNNSFGVYGVSKLPNVVLWLLAAFVTITLTEAQSMWWDLALDSRIQQFNSFRNPELFILGSQPLCTELPGLSASQQKLCQLYQDHMGPIGEGAKLAIDECKFQFQQRRWNCSGLEGQGVFGRATTIASRETAFTYAVSSAAVAHSISRACRQGLLSTCLCSNVPRPADLDKQWEWGGCGDNIDYGIRFAREFVDAIEMESNPPRRSRAYALMKMNLHNNQAGRKTVFHSMGIQCKCHGVSGSCSLKTCWPEMLSFRDIGSILREKYDGASPTLVNKKGKLINKDMRFNKPTRTDLVYLDESPDYCTFNPRVGSLGTQGRECNRTSMGTDGCDLMCCGRGYNSYTELVEERCKCKFKWCCYVRCKKCRRQVEKSVCK</sequence>
<dbReference type="FunFam" id="3.30.2460.20:FF:000001">
    <property type="entry name" value="Wnt homolog"/>
    <property type="match status" value="1"/>
</dbReference>